<proteinExistence type="predicted"/>
<reference evidence="3 4" key="1">
    <citation type="journal article" date="2024" name="J Genomics">
        <title>Draft genome sequencing and assembly of Favolaschia claudopus CIRM-BRFM 2984 isolated from oak limbs.</title>
        <authorList>
            <person name="Navarro D."/>
            <person name="Drula E."/>
            <person name="Chaduli D."/>
            <person name="Cazenave R."/>
            <person name="Ahrendt S."/>
            <person name="Wang J."/>
            <person name="Lipzen A."/>
            <person name="Daum C."/>
            <person name="Barry K."/>
            <person name="Grigoriev I.V."/>
            <person name="Favel A."/>
            <person name="Rosso M.N."/>
            <person name="Martin F."/>
        </authorList>
    </citation>
    <scope>NUCLEOTIDE SEQUENCE [LARGE SCALE GENOMIC DNA]</scope>
    <source>
        <strain evidence="3 4">CIRM-BRFM 2984</strain>
    </source>
</reference>
<keyword evidence="4" id="KW-1185">Reference proteome</keyword>
<accession>A0AAW0A4E8</accession>
<gene>
    <name evidence="3" type="ORF">R3P38DRAFT_3051372</name>
</gene>
<evidence type="ECO:0000256" key="2">
    <source>
        <dbReference type="SAM" id="SignalP"/>
    </source>
</evidence>
<protein>
    <recommendedName>
        <fullName evidence="5">Secreted protein</fullName>
    </recommendedName>
</protein>
<feature type="chain" id="PRO_5043788098" description="Secreted protein" evidence="2">
    <location>
        <begin position="23"/>
        <end position="102"/>
    </location>
</feature>
<keyword evidence="2" id="KW-0732">Signal</keyword>
<keyword evidence="1" id="KW-0472">Membrane</keyword>
<comment type="caution">
    <text evidence="3">The sequence shown here is derived from an EMBL/GenBank/DDBJ whole genome shotgun (WGS) entry which is preliminary data.</text>
</comment>
<dbReference type="AlphaFoldDB" id="A0AAW0A4E8"/>
<name>A0AAW0A4E8_9AGAR</name>
<evidence type="ECO:0000313" key="3">
    <source>
        <dbReference type="EMBL" id="KAK7001001.1"/>
    </source>
</evidence>
<feature type="signal peptide" evidence="2">
    <location>
        <begin position="1"/>
        <end position="22"/>
    </location>
</feature>
<organism evidence="3 4">
    <name type="scientific">Favolaschia claudopus</name>
    <dbReference type="NCBI Taxonomy" id="2862362"/>
    <lineage>
        <taxon>Eukaryota</taxon>
        <taxon>Fungi</taxon>
        <taxon>Dikarya</taxon>
        <taxon>Basidiomycota</taxon>
        <taxon>Agaricomycotina</taxon>
        <taxon>Agaricomycetes</taxon>
        <taxon>Agaricomycetidae</taxon>
        <taxon>Agaricales</taxon>
        <taxon>Marasmiineae</taxon>
        <taxon>Mycenaceae</taxon>
        <taxon>Favolaschia</taxon>
    </lineage>
</organism>
<feature type="transmembrane region" description="Helical" evidence="1">
    <location>
        <begin position="45"/>
        <end position="65"/>
    </location>
</feature>
<keyword evidence="1" id="KW-1133">Transmembrane helix</keyword>
<evidence type="ECO:0000313" key="4">
    <source>
        <dbReference type="Proteomes" id="UP001362999"/>
    </source>
</evidence>
<sequence length="102" mass="11303">MPSDSRFLLFFFFFSFVEVVSPSASVAVSLARCSATSADVSPRSVLSFFFFFFSFTAADASRVELSATRGSPASRCFLRRFLSDSSSSTCPSSGSLWRFFFF</sequence>
<dbReference type="Proteomes" id="UP001362999">
    <property type="component" value="Unassembled WGS sequence"/>
</dbReference>
<keyword evidence="1" id="KW-0812">Transmembrane</keyword>
<dbReference type="EMBL" id="JAWWNJ010000085">
    <property type="protein sequence ID" value="KAK7001001.1"/>
    <property type="molecule type" value="Genomic_DNA"/>
</dbReference>
<evidence type="ECO:0008006" key="5">
    <source>
        <dbReference type="Google" id="ProtNLM"/>
    </source>
</evidence>
<evidence type="ECO:0000256" key="1">
    <source>
        <dbReference type="SAM" id="Phobius"/>
    </source>
</evidence>